<feature type="transmembrane region" description="Helical" evidence="1">
    <location>
        <begin position="40"/>
        <end position="57"/>
    </location>
</feature>
<feature type="transmembrane region" description="Helical" evidence="1">
    <location>
        <begin position="101"/>
        <end position="129"/>
    </location>
</feature>
<dbReference type="Proteomes" id="UP000675664">
    <property type="component" value="Unassembled WGS sequence"/>
</dbReference>
<keyword evidence="3" id="KW-1185">Reference proteome</keyword>
<dbReference type="EMBL" id="JAGSND010000008">
    <property type="protein sequence ID" value="MBR0598712.1"/>
    <property type="molecule type" value="Genomic_DNA"/>
</dbReference>
<accession>A0A8J7W0U6</accession>
<feature type="transmembrane region" description="Helical" evidence="1">
    <location>
        <begin position="7"/>
        <end position="28"/>
    </location>
</feature>
<comment type="caution">
    <text evidence="2">The sequence shown here is derived from an EMBL/GenBank/DDBJ whole genome shotgun (WGS) entry which is preliminary data.</text>
</comment>
<evidence type="ECO:0000256" key="1">
    <source>
        <dbReference type="SAM" id="Phobius"/>
    </source>
</evidence>
<gene>
    <name evidence="2" type="ORF">KCX82_12550</name>
</gene>
<reference evidence="2" key="2">
    <citation type="submission" date="2021-04" db="EMBL/GenBank/DDBJ databases">
        <authorList>
            <person name="Liu J."/>
        </authorList>
    </citation>
    <scope>NUCLEOTIDE SEQUENCE</scope>
    <source>
        <strain evidence="2">BAD-6</strain>
    </source>
</reference>
<evidence type="ECO:0000313" key="2">
    <source>
        <dbReference type="EMBL" id="MBR0598712.1"/>
    </source>
</evidence>
<evidence type="ECO:0008006" key="4">
    <source>
        <dbReference type="Google" id="ProtNLM"/>
    </source>
</evidence>
<dbReference type="AlphaFoldDB" id="A0A8J7W0U6"/>
<name>A0A8J7W0U6_9FIRM</name>
<keyword evidence="1" id="KW-0472">Membrane</keyword>
<evidence type="ECO:0000313" key="3">
    <source>
        <dbReference type="Proteomes" id="UP000675664"/>
    </source>
</evidence>
<protein>
    <recommendedName>
        <fullName evidence="4">DUF3899 domain-containing protein</fullName>
    </recommendedName>
</protein>
<keyword evidence="1" id="KW-1133">Transmembrane helix</keyword>
<reference evidence="2" key="1">
    <citation type="submission" date="2021-04" db="EMBL/GenBank/DDBJ databases">
        <title>Sinoanaerobacter chloroacetimidivorans sp. nov., an obligate anaerobic bacterium isolated from anaerobic sludge.</title>
        <authorList>
            <person name="Bao Y."/>
        </authorList>
    </citation>
    <scope>NUCLEOTIDE SEQUENCE</scope>
    <source>
        <strain evidence="2">BAD-6</strain>
    </source>
</reference>
<keyword evidence="1" id="KW-0812">Transmembrane</keyword>
<dbReference type="RefSeq" id="WP_227018845.1">
    <property type="nucleotide sequence ID" value="NZ_JAGSND010000008.1"/>
</dbReference>
<sequence length="130" mass="14908">MVEKKMLLYFFCFIIVLAPWLFLLEVFPVPYYKINVGNEVILEVTMLLAVFFQIIFLRKELVHLNPKVISIRENKKNGSKNKKKSGSSHARRAEKCKNSRVIVKLLLTGSVITFVLLGIILIVIGISFLL</sequence>
<proteinExistence type="predicted"/>
<organism evidence="2 3">
    <name type="scientific">Sinanaerobacter chloroacetimidivorans</name>
    <dbReference type="NCBI Taxonomy" id="2818044"/>
    <lineage>
        <taxon>Bacteria</taxon>
        <taxon>Bacillati</taxon>
        <taxon>Bacillota</taxon>
        <taxon>Clostridia</taxon>
        <taxon>Peptostreptococcales</taxon>
        <taxon>Anaerovoracaceae</taxon>
        <taxon>Sinanaerobacter</taxon>
    </lineage>
</organism>